<keyword evidence="2" id="KW-1185">Reference proteome</keyword>
<accession>A0ACB0IPN5</accession>
<organism evidence="1 2">
    <name type="scientific">Trifolium pratense</name>
    <name type="common">Red clover</name>
    <dbReference type="NCBI Taxonomy" id="57577"/>
    <lineage>
        <taxon>Eukaryota</taxon>
        <taxon>Viridiplantae</taxon>
        <taxon>Streptophyta</taxon>
        <taxon>Embryophyta</taxon>
        <taxon>Tracheophyta</taxon>
        <taxon>Spermatophyta</taxon>
        <taxon>Magnoliopsida</taxon>
        <taxon>eudicotyledons</taxon>
        <taxon>Gunneridae</taxon>
        <taxon>Pentapetalae</taxon>
        <taxon>rosids</taxon>
        <taxon>fabids</taxon>
        <taxon>Fabales</taxon>
        <taxon>Fabaceae</taxon>
        <taxon>Papilionoideae</taxon>
        <taxon>50 kb inversion clade</taxon>
        <taxon>NPAAA clade</taxon>
        <taxon>Hologalegina</taxon>
        <taxon>IRL clade</taxon>
        <taxon>Trifolieae</taxon>
        <taxon>Trifolium</taxon>
    </lineage>
</organism>
<evidence type="ECO:0000313" key="1">
    <source>
        <dbReference type="EMBL" id="CAJ2634031.1"/>
    </source>
</evidence>
<evidence type="ECO:0000313" key="2">
    <source>
        <dbReference type="Proteomes" id="UP001177021"/>
    </source>
</evidence>
<gene>
    <name evidence="1" type="ORF">MILVUS5_LOCUS5028</name>
</gene>
<dbReference type="Proteomes" id="UP001177021">
    <property type="component" value="Unassembled WGS sequence"/>
</dbReference>
<dbReference type="EMBL" id="CASHSV030000002">
    <property type="protein sequence ID" value="CAJ2634031.1"/>
    <property type="molecule type" value="Genomic_DNA"/>
</dbReference>
<reference evidence="1" key="1">
    <citation type="submission" date="2023-10" db="EMBL/GenBank/DDBJ databases">
        <authorList>
            <person name="Rodriguez Cubillos JULIANA M."/>
            <person name="De Vega J."/>
        </authorList>
    </citation>
    <scope>NUCLEOTIDE SEQUENCE</scope>
</reference>
<name>A0ACB0IPN5_TRIPR</name>
<protein>
    <submittedName>
        <fullName evidence="1">Uncharacterized protein</fullName>
    </submittedName>
</protein>
<proteinExistence type="predicted"/>
<comment type="caution">
    <text evidence="1">The sequence shown here is derived from an EMBL/GenBank/DDBJ whole genome shotgun (WGS) entry which is preliminary data.</text>
</comment>
<sequence>MSELIFMQLFFCHGINAGFYPIFPSQINNGFSLTQTKFTLRFNSYHHRLKPLLRKSLKTLISMSQGKSKRPICPSCSKLTRTCLCSRILTPPIPNSVNVTILQHALESNHPLNSTRIAKMGLKNLTIATVSDISFQSRSLLHLFDPNLSKSLFSEF</sequence>